<dbReference type="PROSITE" id="PS00660">
    <property type="entry name" value="FERM_1"/>
    <property type="match status" value="1"/>
</dbReference>
<dbReference type="Proteomes" id="UP000549394">
    <property type="component" value="Unassembled WGS sequence"/>
</dbReference>
<dbReference type="SUPFAM" id="SSF54236">
    <property type="entry name" value="Ubiquitin-like"/>
    <property type="match status" value="1"/>
</dbReference>
<proteinExistence type="predicted"/>
<dbReference type="InterPro" id="IPR000798">
    <property type="entry name" value="Ez/rad/moesin-like"/>
</dbReference>
<dbReference type="Pfam" id="PF08736">
    <property type="entry name" value="FA"/>
    <property type="match status" value="1"/>
</dbReference>
<keyword evidence="1" id="KW-0472">Membrane</keyword>
<keyword evidence="4" id="KW-1185">Reference proteome</keyword>
<dbReference type="InterPro" id="IPR019748">
    <property type="entry name" value="FERM_central"/>
</dbReference>
<accession>A0A7I8VE50</accession>
<feature type="domain" description="FERM" evidence="2">
    <location>
        <begin position="1"/>
        <end position="303"/>
    </location>
</feature>
<dbReference type="InterPro" id="IPR000299">
    <property type="entry name" value="FERM_domain"/>
</dbReference>
<dbReference type="InterPro" id="IPR014352">
    <property type="entry name" value="FERM/acyl-CoA-bd_prot_sf"/>
</dbReference>
<evidence type="ECO:0000313" key="4">
    <source>
        <dbReference type="Proteomes" id="UP000549394"/>
    </source>
</evidence>
<dbReference type="SUPFAM" id="SSF47031">
    <property type="entry name" value="Second domain of FERM"/>
    <property type="match status" value="1"/>
</dbReference>
<dbReference type="EMBL" id="CAJFCJ010000003">
    <property type="protein sequence ID" value="CAD5112820.1"/>
    <property type="molecule type" value="Genomic_DNA"/>
</dbReference>
<dbReference type="SMART" id="SM01196">
    <property type="entry name" value="FERM_C"/>
    <property type="match status" value="1"/>
</dbReference>
<dbReference type="CDD" id="cd17102">
    <property type="entry name" value="FERM_F1_FRMD3"/>
    <property type="match status" value="1"/>
</dbReference>
<feature type="transmembrane region" description="Helical" evidence="1">
    <location>
        <begin position="570"/>
        <end position="591"/>
    </location>
</feature>
<dbReference type="InterPro" id="IPR018979">
    <property type="entry name" value="FERM_N"/>
</dbReference>
<dbReference type="PRINTS" id="PR00661">
    <property type="entry name" value="ERMFAMILY"/>
</dbReference>
<dbReference type="PROSITE" id="PS50057">
    <property type="entry name" value="FERM_3"/>
    <property type="match status" value="1"/>
</dbReference>
<dbReference type="InterPro" id="IPR029071">
    <property type="entry name" value="Ubiquitin-like_domsf"/>
</dbReference>
<dbReference type="InterPro" id="IPR014847">
    <property type="entry name" value="FA"/>
</dbReference>
<dbReference type="GO" id="GO:0008092">
    <property type="term" value="F:cytoskeletal protein binding"/>
    <property type="evidence" value="ECO:0007669"/>
    <property type="project" value="InterPro"/>
</dbReference>
<dbReference type="InterPro" id="IPR019749">
    <property type="entry name" value="Band_41_domain"/>
</dbReference>
<dbReference type="Pfam" id="PF09379">
    <property type="entry name" value="FERM_N"/>
    <property type="match status" value="1"/>
</dbReference>
<reference evidence="3 4" key="1">
    <citation type="submission" date="2020-08" db="EMBL/GenBank/DDBJ databases">
        <authorList>
            <person name="Hejnol A."/>
        </authorList>
    </citation>
    <scope>NUCLEOTIDE SEQUENCE [LARGE SCALE GENOMIC DNA]</scope>
</reference>
<evidence type="ECO:0000313" key="3">
    <source>
        <dbReference type="EMBL" id="CAD5112820.1"/>
    </source>
</evidence>
<protein>
    <submittedName>
        <fullName evidence="3">DgyrCDS2031</fullName>
    </submittedName>
</protein>
<dbReference type="FunFam" id="1.20.80.10:FF:000006">
    <property type="entry name" value="FERM domain-containing protein 5 isoform X1"/>
    <property type="match status" value="1"/>
</dbReference>
<dbReference type="PANTHER" id="PTHR23280:SF32">
    <property type="entry name" value="FI22325P1"/>
    <property type="match status" value="1"/>
</dbReference>
<dbReference type="Gene3D" id="3.10.20.90">
    <property type="entry name" value="Phosphatidylinositol 3-kinase Catalytic Subunit, Chain A, domain 1"/>
    <property type="match status" value="1"/>
</dbReference>
<dbReference type="SMART" id="SM00295">
    <property type="entry name" value="B41"/>
    <property type="match status" value="1"/>
</dbReference>
<name>A0A7I8VE50_9ANNE</name>
<dbReference type="GO" id="GO:0031032">
    <property type="term" value="P:actomyosin structure organization"/>
    <property type="evidence" value="ECO:0007669"/>
    <property type="project" value="TreeGrafter"/>
</dbReference>
<evidence type="ECO:0000259" key="2">
    <source>
        <dbReference type="PROSITE" id="PS50057"/>
    </source>
</evidence>
<dbReference type="InterPro" id="IPR035963">
    <property type="entry name" value="FERM_2"/>
</dbReference>
<dbReference type="OrthoDB" id="6266673at2759"/>
<dbReference type="PRINTS" id="PR00935">
    <property type="entry name" value="BAND41"/>
</dbReference>
<evidence type="ECO:0000256" key="1">
    <source>
        <dbReference type="SAM" id="Phobius"/>
    </source>
</evidence>
<dbReference type="SUPFAM" id="SSF50729">
    <property type="entry name" value="PH domain-like"/>
    <property type="match status" value="1"/>
</dbReference>
<dbReference type="InterPro" id="IPR019747">
    <property type="entry name" value="FERM_CS"/>
</dbReference>
<dbReference type="AlphaFoldDB" id="A0A7I8VE50"/>
<dbReference type="Gene3D" id="1.20.80.10">
    <property type="match status" value="1"/>
</dbReference>
<keyword evidence="1" id="KW-1133">Transmembrane helix</keyword>
<dbReference type="InterPro" id="IPR018980">
    <property type="entry name" value="FERM_PH-like_C"/>
</dbReference>
<dbReference type="InterPro" id="IPR011993">
    <property type="entry name" value="PH-like_dom_sf"/>
</dbReference>
<dbReference type="Gene3D" id="2.30.29.30">
    <property type="entry name" value="Pleckstrin-homology domain (PH domain)/Phosphotyrosine-binding domain (PTB)"/>
    <property type="match status" value="1"/>
</dbReference>
<dbReference type="Pfam" id="PF09380">
    <property type="entry name" value="FERM_C"/>
    <property type="match status" value="1"/>
</dbReference>
<dbReference type="Pfam" id="PF00373">
    <property type="entry name" value="FERM_M"/>
    <property type="match status" value="1"/>
</dbReference>
<keyword evidence="1" id="KW-0812">Transmembrane</keyword>
<dbReference type="PANTHER" id="PTHR23280">
    <property type="entry name" value="4.1 G PROTEIN"/>
    <property type="match status" value="1"/>
</dbReference>
<dbReference type="CDD" id="cd14473">
    <property type="entry name" value="FERM_B-lobe"/>
    <property type="match status" value="1"/>
</dbReference>
<organism evidence="3 4">
    <name type="scientific">Dimorphilus gyrociliatus</name>
    <dbReference type="NCBI Taxonomy" id="2664684"/>
    <lineage>
        <taxon>Eukaryota</taxon>
        <taxon>Metazoa</taxon>
        <taxon>Spiralia</taxon>
        <taxon>Lophotrochozoa</taxon>
        <taxon>Annelida</taxon>
        <taxon>Polychaeta</taxon>
        <taxon>Polychaeta incertae sedis</taxon>
        <taxon>Dinophilidae</taxon>
        <taxon>Dimorphilus</taxon>
    </lineage>
</organism>
<gene>
    <name evidence="3" type="ORF">DGYR_LOCUS1893</name>
</gene>
<sequence length="639" mass="73639">MLEKKIRDTKGQWLLEHVCNELNLVEKAYFGLRYVDNNKQRHWLDPLKPVYRQLKNVTPQVLCFRVKFYPAEPLKLKEEITRYYLFLQLRRDLHHGRLLCSSQDANLLAAYIVQSELGDYEPQDHPPGYVSQLKMLPKQNEQQEERIAELHKTLAGQVPSVAEDNFLQKASTLDTYGIDPHPVKDQKGTQMYIGVTHRGIITFQGNKRIHLFKWQQITKVVFEGRMFIIHIAVSEGDEFTRDFKRVSKKKTIYQKFKQTKAKQITKIDIYKKQACGFKCPTLAACKHLWKCAMEQKYFFTLISSTEAPKVISSGGFFSRGSKFRYSGRCQKEVFEDSEKINREPPEFERSSSNPQFVRSINHQRSSTMPARLNESFGGVTNDQIKALDTQVKTFFQRNDIQYQEKSTPVELVQAEIVDNDEEPVEEEEILDIAESTTQTDKFLFETPKIVIEDEKVVYERPDVTMNTFSDSGSEDNIVHSTANDELAHGSPVRVAVDEKEIEREMELAKMSSEAPEVEEEEFEKFEEESPQVEIVGEFKAEDYSKSGNSITPQPPVTTERKTSLAKTCCLASAMAFVTAIIIVLILIFMVLEPGVPDWPGIKQVRTWPEVKKFQSSSYEPVRLQVVEAVESLMHKLRKS</sequence>
<dbReference type="SMART" id="SM01195">
    <property type="entry name" value="FA"/>
    <property type="match status" value="1"/>
</dbReference>
<dbReference type="GO" id="GO:0005856">
    <property type="term" value="C:cytoskeleton"/>
    <property type="evidence" value="ECO:0007669"/>
    <property type="project" value="TreeGrafter"/>
</dbReference>
<comment type="caution">
    <text evidence="3">The sequence shown here is derived from an EMBL/GenBank/DDBJ whole genome shotgun (WGS) entry which is preliminary data.</text>
</comment>